<feature type="compositionally biased region" description="Low complexity" evidence="1">
    <location>
        <begin position="886"/>
        <end position="902"/>
    </location>
</feature>
<evidence type="ECO:0000313" key="2">
    <source>
        <dbReference type="EMBL" id="KIP02740.1"/>
    </source>
</evidence>
<dbReference type="STRING" id="745531.A0A0C3S424"/>
<reference evidence="2 3" key="1">
    <citation type="journal article" date="2014" name="PLoS Genet.">
        <title>Analysis of the Phlebiopsis gigantea genome, transcriptome and secretome provides insight into its pioneer colonization strategies of wood.</title>
        <authorList>
            <person name="Hori C."/>
            <person name="Ishida T."/>
            <person name="Igarashi K."/>
            <person name="Samejima M."/>
            <person name="Suzuki H."/>
            <person name="Master E."/>
            <person name="Ferreira P."/>
            <person name="Ruiz-Duenas F.J."/>
            <person name="Held B."/>
            <person name="Canessa P."/>
            <person name="Larrondo L.F."/>
            <person name="Schmoll M."/>
            <person name="Druzhinina I.S."/>
            <person name="Kubicek C.P."/>
            <person name="Gaskell J.A."/>
            <person name="Kersten P."/>
            <person name="St John F."/>
            <person name="Glasner J."/>
            <person name="Sabat G."/>
            <person name="Splinter BonDurant S."/>
            <person name="Syed K."/>
            <person name="Yadav J."/>
            <person name="Mgbeahuruike A.C."/>
            <person name="Kovalchuk A."/>
            <person name="Asiegbu F.O."/>
            <person name="Lackner G."/>
            <person name="Hoffmeister D."/>
            <person name="Rencoret J."/>
            <person name="Gutierrez A."/>
            <person name="Sun H."/>
            <person name="Lindquist E."/>
            <person name="Barry K."/>
            <person name="Riley R."/>
            <person name="Grigoriev I.V."/>
            <person name="Henrissat B."/>
            <person name="Kues U."/>
            <person name="Berka R.M."/>
            <person name="Martinez A.T."/>
            <person name="Covert S.F."/>
            <person name="Blanchette R.A."/>
            <person name="Cullen D."/>
        </authorList>
    </citation>
    <scope>NUCLEOTIDE SEQUENCE [LARGE SCALE GENOMIC DNA]</scope>
    <source>
        <strain evidence="2 3">11061_1 CR5-6</strain>
    </source>
</reference>
<feature type="compositionally biased region" description="Low complexity" evidence="1">
    <location>
        <begin position="29"/>
        <end position="41"/>
    </location>
</feature>
<proteinExistence type="predicted"/>
<gene>
    <name evidence="2" type="ORF">PHLGIDRAFT_32086</name>
</gene>
<feature type="compositionally biased region" description="Basic residues" evidence="1">
    <location>
        <begin position="72"/>
        <end position="90"/>
    </location>
</feature>
<sequence>MVVTRRAPVAPAPTSRTNSAQPIPRVKGKVPSGVTSGVSSPLANDTTQADGENSGAANHPPDNSPDASDKKGRGKSKGKQKKSKDRSRKKATSFVEFITRAFLLWFTIYTLSVCPEDDSLRSPVCRGLYHYRKLVLEPYLLPPVRQALAHPSVSPYVERAKPYVDRTIAVALPVAQRTRAEWNQRVVPQWQKRVVPQWNKHVVPQYQQHIEPYVTQVEQQVRPYVTRLQAEYELKVGPYLRGIAVALHKWHQEARPYVVLAAHKTYDGYQRAKPYAIPLLQRLQLLSLQGAQFLGEQRRQFVDPHVKKIWERVNELGSGDATPLAHVRSTLAASASKSSALVSSVVSSALRAPTPAILQPSEAVVGSASSVLPDVAASNEVAPAILPTPSPAATLKDHMPSASSIPSVVSSVAEDVALSASATASAATEKISSSASSIGSGGSFAPLGDIVPSVSSVSKESTASTVSSLAEQATLSALSLAAEAFDTVSYVAESVSSAVPKVASAASSAVHEVRGDGDDNDLDLAAILADLGLEGDLFSQDSEATESLSADHVVETETAEEKAEKRRLREEETARKRADITGRHAKWEADLEERIAKNKKALRHALVALRKAATAELKEGKEIRKEIEDLVEEAEKYLRGAEKYMATLRKESRVSDEKRVIWERVVEKVDKKFAERLTQTENLVNGWYGDLVQKELAEVRRLADEVKDIADRGQTDIGLDYAWLDDVTYHDWQRYHDLERASNNFLHHLLSVQNGSHPSPPVNPVLVALEDLQNEVQDVVVGFETRLRRIKRNGQRAFGGSVDELDSPEEPEDETVSILPIEDDTHKRMQDGESPAAPPVVIGRNPDEILSALDRAAEREAHATSTRESKSQDAEETVESMAQEVAAAGEGSTPASAASASPLPHEEL</sequence>
<dbReference type="EMBL" id="KN840656">
    <property type="protein sequence ID" value="KIP02740.1"/>
    <property type="molecule type" value="Genomic_DNA"/>
</dbReference>
<dbReference type="Proteomes" id="UP000053257">
    <property type="component" value="Unassembled WGS sequence"/>
</dbReference>
<name>A0A0C3S424_PHLG1</name>
<evidence type="ECO:0000256" key="1">
    <source>
        <dbReference type="SAM" id="MobiDB-lite"/>
    </source>
</evidence>
<dbReference type="HOGENOM" id="CLU_319846_0_0_1"/>
<evidence type="ECO:0000313" key="3">
    <source>
        <dbReference type="Proteomes" id="UP000053257"/>
    </source>
</evidence>
<dbReference type="AlphaFoldDB" id="A0A0C3S424"/>
<feature type="compositionally biased region" description="Basic and acidic residues" evidence="1">
    <location>
        <begin position="552"/>
        <end position="577"/>
    </location>
</feature>
<accession>A0A0C3S424</accession>
<feature type="region of interest" description="Disordered" evidence="1">
    <location>
        <begin position="542"/>
        <end position="577"/>
    </location>
</feature>
<feature type="region of interest" description="Disordered" evidence="1">
    <location>
        <begin position="827"/>
        <end position="908"/>
    </location>
</feature>
<feature type="region of interest" description="Disordered" evidence="1">
    <location>
        <begin position="1"/>
        <end position="90"/>
    </location>
</feature>
<feature type="compositionally biased region" description="Polar residues" evidence="1">
    <location>
        <begin position="42"/>
        <end position="51"/>
    </location>
</feature>
<dbReference type="OrthoDB" id="3260408at2759"/>
<keyword evidence="3" id="KW-1185">Reference proteome</keyword>
<protein>
    <submittedName>
        <fullName evidence="2">Uncharacterized protein</fullName>
    </submittedName>
</protein>
<feature type="compositionally biased region" description="Basic and acidic residues" evidence="1">
    <location>
        <begin position="855"/>
        <end position="873"/>
    </location>
</feature>
<organism evidence="2 3">
    <name type="scientific">Phlebiopsis gigantea (strain 11061_1 CR5-6)</name>
    <name type="common">White-rot fungus</name>
    <name type="synonym">Peniophora gigantea</name>
    <dbReference type="NCBI Taxonomy" id="745531"/>
    <lineage>
        <taxon>Eukaryota</taxon>
        <taxon>Fungi</taxon>
        <taxon>Dikarya</taxon>
        <taxon>Basidiomycota</taxon>
        <taxon>Agaricomycotina</taxon>
        <taxon>Agaricomycetes</taxon>
        <taxon>Polyporales</taxon>
        <taxon>Phanerochaetaceae</taxon>
        <taxon>Phlebiopsis</taxon>
    </lineage>
</organism>